<keyword evidence="2" id="KW-1185">Reference proteome</keyword>
<name>A0ABN9VGU8_9DINO</name>
<dbReference type="EMBL" id="CAUYUJ010017167">
    <property type="protein sequence ID" value="CAK0872385.1"/>
    <property type="molecule type" value="Genomic_DNA"/>
</dbReference>
<gene>
    <name evidence="1" type="ORF">PCOR1329_LOCUS57874</name>
</gene>
<accession>A0ABN9VGU8</accession>
<dbReference type="Proteomes" id="UP001189429">
    <property type="component" value="Unassembled WGS sequence"/>
</dbReference>
<comment type="caution">
    <text evidence="1">The sequence shown here is derived from an EMBL/GenBank/DDBJ whole genome shotgun (WGS) entry which is preliminary data.</text>
</comment>
<sequence length="578" mass="58562">MAAAAAAPQASPRLPAQLRSALLAGDAARLRELGAAACERLRAADLPRLAGVARAFADSRVRDERVLGALAARAAALDGAVLAGPSAAAQAASLLDSLGKLAARGLASSAPRGGPGAPLAEAARGGAFPGRGEAAAHLDARVAACAEDLSLLDLSRALGGLARLGPRGPLRLLPAARRRLEAAARTPASELDPRHLCALTAAYATCARSGHRDPEAVRALGELLTACGLHGRRVPARYLLPLLRALSTQLRPAPATFARAVEAGLQRDEVAALGAHELAVLLRALASIPGLPRGGLLARTVCDAALQAPLSALPPEGLVGAMRCAWALGHVDPGFWVPVLRQATRALADPPGAGGWATGDLAAAALLASRVIAAAGAERPAFRPGADDGSRPLLAAAPAAADLLRAAAGAAGARAAELAPCDVAVVATAHARAALEDGPLFAVVSHRACELLGGEAGGGPRFNGVDVAQLLAALARFGYRDEELLSRLGAKAEVELPSYGARARDIALWALSELGGVPGAERHPALSEALVEYELARGRCTDRTREHLLSVEVAPVDDCGDDAALWRGGSSEAAAQPV</sequence>
<reference evidence="1" key="1">
    <citation type="submission" date="2023-10" db="EMBL/GenBank/DDBJ databases">
        <authorList>
            <person name="Chen Y."/>
            <person name="Shah S."/>
            <person name="Dougan E. K."/>
            <person name="Thang M."/>
            <person name="Chan C."/>
        </authorList>
    </citation>
    <scope>NUCLEOTIDE SEQUENCE [LARGE SCALE GENOMIC DNA]</scope>
</reference>
<organism evidence="1 2">
    <name type="scientific">Prorocentrum cordatum</name>
    <dbReference type="NCBI Taxonomy" id="2364126"/>
    <lineage>
        <taxon>Eukaryota</taxon>
        <taxon>Sar</taxon>
        <taxon>Alveolata</taxon>
        <taxon>Dinophyceae</taxon>
        <taxon>Prorocentrales</taxon>
        <taxon>Prorocentraceae</taxon>
        <taxon>Prorocentrum</taxon>
    </lineage>
</organism>
<proteinExistence type="predicted"/>
<evidence type="ECO:0000313" key="1">
    <source>
        <dbReference type="EMBL" id="CAK0872385.1"/>
    </source>
</evidence>
<evidence type="ECO:0000313" key="2">
    <source>
        <dbReference type="Proteomes" id="UP001189429"/>
    </source>
</evidence>
<protein>
    <submittedName>
        <fullName evidence="1">Uncharacterized protein</fullName>
    </submittedName>
</protein>